<comment type="caution">
    <text evidence="3">The sequence shown here is derived from an EMBL/GenBank/DDBJ whole genome shotgun (WGS) entry which is preliminary data.</text>
</comment>
<reference evidence="3 4" key="1">
    <citation type="submission" date="2023-07" db="EMBL/GenBank/DDBJ databases">
        <title>Sorghum-associated microbial communities from plants grown in Nebraska, USA.</title>
        <authorList>
            <person name="Schachtman D."/>
        </authorList>
    </citation>
    <scope>NUCLEOTIDE SEQUENCE [LARGE SCALE GENOMIC DNA]</scope>
    <source>
        <strain evidence="3 4">BE198</strain>
    </source>
</reference>
<name>A0ABU1WB14_9GAMM</name>
<keyword evidence="1" id="KW-0812">Transmembrane</keyword>
<evidence type="ECO:0000313" key="3">
    <source>
        <dbReference type="EMBL" id="MDR7134649.1"/>
    </source>
</evidence>
<evidence type="ECO:0000313" key="4">
    <source>
        <dbReference type="Proteomes" id="UP001251524"/>
    </source>
</evidence>
<accession>A0ABU1WB14</accession>
<protein>
    <recommendedName>
        <fullName evidence="2">Potassium channel domain-containing protein</fullName>
    </recommendedName>
</protein>
<feature type="domain" description="Potassium channel" evidence="2">
    <location>
        <begin position="64"/>
        <end position="130"/>
    </location>
</feature>
<evidence type="ECO:0000256" key="1">
    <source>
        <dbReference type="SAM" id="Phobius"/>
    </source>
</evidence>
<feature type="transmembrane region" description="Helical" evidence="1">
    <location>
        <begin position="7"/>
        <end position="29"/>
    </location>
</feature>
<keyword evidence="1" id="KW-0472">Membrane</keyword>
<feature type="transmembrane region" description="Helical" evidence="1">
    <location>
        <begin position="111"/>
        <end position="129"/>
    </location>
</feature>
<keyword evidence="1" id="KW-1133">Transmembrane helix</keyword>
<evidence type="ECO:0000259" key="2">
    <source>
        <dbReference type="Pfam" id="PF07885"/>
    </source>
</evidence>
<dbReference type="RefSeq" id="WP_310061384.1">
    <property type="nucleotide sequence ID" value="NZ_JAVDVY010000002.1"/>
</dbReference>
<dbReference type="Proteomes" id="UP001251524">
    <property type="component" value="Unassembled WGS sequence"/>
</dbReference>
<dbReference type="InterPro" id="IPR013099">
    <property type="entry name" value="K_chnl_dom"/>
</dbReference>
<feature type="transmembrane region" description="Helical" evidence="1">
    <location>
        <begin position="49"/>
        <end position="68"/>
    </location>
</feature>
<keyword evidence="4" id="KW-1185">Reference proteome</keyword>
<dbReference type="Gene3D" id="1.10.287.70">
    <property type="match status" value="1"/>
</dbReference>
<organism evidence="3 4">
    <name type="scientific">Lysobacter niastensis</name>
    <dbReference type="NCBI Taxonomy" id="380629"/>
    <lineage>
        <taxon>Bacteria</taxon>
        <taxon>Pseudomonadati</taxon>
        <taxon>Pseudomonadota</taxon>
        <taxon>Gammaproteobacteria</taxon>
        <taxon>Lysobacterales</taxon>
        <taxon>Lysobacteraceae</taxon>
        <taxon>Lysobacter</taxon>
    </lineage>
</organism>
<proteinExistence type="predicted"/>
<dbReference type="Pfam" id="PF07885">
    <property type="entry name" value="Ion_trans_2"/>
    <property type="match status" value="1"/>
</dbReference>
<sequence length="144" mass="15648">MNILIGLVTMAACLALQSWLIVVALRYYVRRNVLGDDPSGWVTFRVLNAVMAVLVLGNCAQLTIWAIVFRILGEFDALEVAVYHSAVNFASLGYGDIVMSDRFRLLGPLEAVNGVLMIGVSTAVLMNVLQDAYQKTKAARGGQV</sequence>
<gene>
    <name evidence="3" type="ORF">J2X06_001858</name>
</gene>
<dbReference type="SUPFAM" id="SSF81324">
    <property type="entry name" value="Voltage-gated potassium channels"/>
    <property type="match status" value="1"/>
</dbReference>
<dbReference type="EMBL" id="JAVDVY010000002">
    <property type="protein sequence ID" value="MDR7134649.1"/>
    <property type="molecule type" value="Genomic_DNA"/>
</dbReference>